<gene>
    <name evidence="1" type="ORF">vBKpn24P2_90</name>
</gene>
<reference evidence="1" key="1">
    <citation type="submission" date="2024-05" db="EMBL/GenBank/DDBJ databases">
        <authorList>
            <person name="Ferriol-Gonzalez C."/>
            <person name="Concha-Eloko R."/>
            <person name="Bernabeu-Gimeno M."/>
            <person name="Fernandez-Cuenca F."/>
            <person name="Canada-Garcia J.E."/>
            <person name="Garcia-Cobos S."/>
            <person name="Sanjuan R."/>
            <person name="Domingo-Calap P."/>
        </authorList>
    </citation>
    <scope>NUCLEOTIDE SEQUENCE</scope>
</reference>
<accession>A0AAU8EDH4</accession>
<sequence>MKNAWRIKMQSNIERNKAKIESITAYALSLTDNTETEIILKEALTELIAVANGLNNSLGNLQDQFEEACLHCEELQETLDKRGV</sequence>
<dbReference type="EMBL" id="PP848848">
    <property type="protein sequence ID" value="XCG96504.1"/>
    <property type="molecule type" value="Genomic_DNA"/>
</dbReference>
<organism evidence="1">
    <name type="scientific">Klebsiella phage vB_Kpn24-P2</name>
    <dbReference type="NCBI Taxonomy" id="3230852"/>
    <lineage>
        <taxon>Viruses</taxon>
    </lineage>
</organism>
<proteinExistence type="predicted"/>
<protein>
    <submittedName>
        <fullName evidence="1">Uncharacterized protein</fullName>
    </submittedName>
</protein>
<evidence type="ECO:0000313" key="1">
    <source>
        <dbReference type="EMBL" id="XCG96504.1"/>
    </source>
</evidence>
<name>A0AAU8EDH4_9VIRU</name>